<evidence type="ECO:0000256" key="2">
    <source>
        <dbReference type="SAM" id="MobiDB-lite"/>
    </source>
</evidence>
<proteinExistence type="predicted"/>
<sequence length="343" mass="38597">MAESESLDSRVAFVMEPLDGSESQESPISFDTDPMVGSEPHQLHDGFDMDVLVGSEPHESHFGLGTDPIAEAQMDLDADAVVGGEVDEPHVEGKVKVKSSWKDSMMRLCERRHRRYVELFGENPSPPPQDAWVKDNELFICHATRQVFTTTAQVRDHATCAQYTAAIHDSGLAVDHELLQYCETHARAEKEKLKAAQAQKQESEVKAKHNQLEAAKQQAALLAKENRQLTHTNWQLQQKVEKLTRQVKRQQTHSEQLVKQILDKKAKTAEKEAITIKTLKQQLTQKSEDNKVLRQEKCKLQMELHAMKKHCKKMGVPPPPSAPAVVKEDDLAITKTDDQPPVV</sequence>
<evidence type="ECO:0000313" key="3">
    <source>
        <dbReference type="EMBL" id="CAE0806332.1"/>
    </source>
</evidence>
<reference evidence="3" key="1">
    <citation type="submission" date="2021-01" db="EMBL/GenBank/DDBJ databases">
        <authorList>
            <person name="Corre E."/>
            <person name="Pelletier E."/>
            <person name="Niang G."/>
            <person name="Scheremetjew M."/>
            <person name="Finn R."/>
            <person name="Kale V."/>
            <person name="Holt S."/>
            <person name="Cochrane G."/>
            <person name="Meng A."/>
            <person name="Brown T."/>
            <person name="Cohen L."/>
        </authorList>
    </citation>
    <scope>NUCLEOTIDE SEQUENCE</scope>
    <source>
        <strain evidence="3">CCMP1594</strain>
    </source>
</reference>
<gene>
    <name evidence="3" type="ORF">EGYM00163_LOCUS17458</name>
</gene>
<protein>
    <submittedName>
        <fullName evidence="3">Uncharacterized protein</fullName>
    </submittedName>
</protein>
<feature type="region of interest" description="Disordered" evidence="2">
    <location>
        <begin position="1"/>
        <end position="27"/>
    </location>
</feature>
<feature type="compositionally biased region" description="Basic and acidic residues" evidence="2">
    <location>
        <begin position="326"/>
        <end position="343"/>
    </location>
</feature>
<feature type="region of interest" description="Disordered" evidence="2">
    <location>
        <begin position="313"/>
        <end position="343"/>
    </location>
</feature>
<dbReference type="EMBL" id="HBJA01049282">
    <property type="protein sequence ID" value="CAE0806332.1"/>
    <property type="molecule type" value="Transcribed_RNA"/>
</dbReference>
<keyword evidence="1" id="KW-0175">Coiled coil</keyword>
<name>A0A7S4CTW1_9EUGL</name>
<accession>A0A7S4CTW1</accession>
<feature type="coiled-coil region" evidence="1">
    <location>
        <begin position="186"/>
        <end position="296"/>
    </location>
</feature>
<dbReference type="AlphaFoldDB" id="A0A7S4CTW1"/>
<organism evidence="3">
    <name type="scientific">Eutreptiella gymnastica</name>
    <dbReference type="NCBI Taxonomy" id="73025"/>
    <lineage>
        <taxon>Eukaryota</taxon>
        <taxon>Discoba</taxon>
        <taxon>Euglenozoa</taxon>
        <taxon>Euglenida</taxon>
        <taxon>Spirocuta</taxon>
        <taxon>Euglenophyceae</taxon>
        <taxon>Eutreptiales</taxon>
        <taxon>Eutreptiaceae</taxon>
        <taxon>Eutreptiella</taxon>
    </lineage>
</organism>
<evidence type="ECO:0000256" key="1">
    <source>
        <dbReference type="SAM" id="Coils"/>
    </source>
</evidence>